<organism evidence="1 2">
    <name type="scientific">Smallanthus sonchifolius</name>
    <dbReference type="NCBI Taxonomy" id="185202"/>
    <lineage>
        <taxon>Eukaryota</taxon>
        <taxon>Viridiplantae</taxon>
        <taxon>Streptophyta</taxon>
        <taxon>Embryophyta</taxon>
        <taxon>Tracheophyta</taxon>
        <taxon>Spermatophyta</taxon>
        <taxon>Magnoliopsida</taxon>
        <taxon>eudicotyledons</taxon>
        <taxon>Gunneridae</taxon>
        <taxon>Pentapetalae</taxon>
        <taxon>asterids</taxon>
        <taxon>campanulids</taxon>
        <taxon>Asterales</taxon>
        <taxon>Asteraceae</taxon>
        <taxon>Asteroideae</taxon>
        <taxon>Heliantheae alliance</taxon>
        <taxon>Millerieae</taxon>
        <taxon>Smallanthus</taxon>
    </lineage>
</organism>
<protein>
    <submittedName>
        <fullName evidence="1">Uncharacterized protein</fullName>
    </submittedName>
</protein>
<dbReference type="Proteomes" id="UP001056120">
    <property type="component" value="Linkage Group LG27"/>
</dbReference>
<gene>
    <name evidence="1" type="ORF">L1987_80599</name>
</gene>
<evidence type="ECO:0000313" key="2">
    <source>
        <dbReference type="Proteomes" id="UP001056120"/>
    </source>
</evidence>
<proteinExistence type="predicted"/>
<comment type="caution">
    <text evidence="1">The sequence shown here is derived from an EMBL/GenBank/DDBJ whole genome shotgun (WGS) entry which is preliminary data.</text>
</comment>
<reference evidence="1 2" key="2">
    <citation type="journal article" date="2022" name="Mol. Ecol. Resour.">
        <title>The genomes of chicory, endive, great burdock and yacon provide insights into Asteraceae paleo-polyploidization history and plant inulin production.</title>
        <authorList>
            <person name="Fan W."/>
            <person name="Wang S."/>
            <person name="Wang H."/>
            <person name="Wang A."/>
            <person name="Jiang F."/>
            <person name="Liu H."/>
            <person name="Zhao H."/>
            <person name="Xu D."/>
            <person name="Zhang Y."/>
        </authorList>
    </citation>
    <scope>NUCLEOTIDE SEQUENCE [LARGE SCALE GENOMIC DNA]</scope>
    <source>
        <strain evidence="2">cv. Yunnan</strain>
        <tissue evidence="1">Leaves</tissue>
    </source>
</reference>
<accession>A0ACB8YMC5</accession>
<sequence length="895" mass="101203">MGCVFTSLFLTELFIQVLIKHTALSGAPPGSAFLNHFPEVVLDLRVHRGTPLVDLGLQCELTCFMMLPVFSKTCCAGHLLVIFSELQRELKGVGLTFRPPFSFVKPFEGRKLLAKFDTYCVISPGDSLPSVKIFYDHLHYLPLKLGEGLVGRTLGTSQPHLCRNIYRLSENTGVLSSNTKCTCFVICFRSYHTGNLDYAFEFFWPQSRNHLAMMEALLLTLREHLPSFKYACGTQLGDELVVLDVENSYSGCGITFAKIFPGNQPSETRALVGMKRKSIEGQSELNNPEGEDEEDDDDDLIILAAYKVDYRLFFLPSSPTFKNFMEKINEEFELSCAGTYKIEYQVLPGEWYRLTDGTSLRSCISSYRVSKNIDHIKLRVLVSSTDASNNKLSFISDLNPAKDMWSMKTRIIKKWIQSFRMDLILIDEKGDKIPAGIRNHLVPLFDSQLQEDDVVILSKFGVGENKDKYRLLSHEYKINFYKCTCVQRVDGWQGVEYGFKLIPFSKILSGEASELLSVDVCDSVVDTRTLDIFGQPPTEYKKMNFDLEDLEGNVLTCTFWNQYAQEMSDFVDKHPTGEHLMAVIQHGKIKSWKGKFSVQSDKFGTRLFLNQEINEINDLRKSLLLKQVQAGASSSQRVLSSQTVYPVRQDFVVDTPKKHVDEINDIEMEMSCVVVATIKIVQENYGWFYAACRNCQKKVMTKSEYLEKFDVVGEEILNLPPSALICPKCNTESTSITTKFKVQVRVQDETGSVSFVLFDSHVLKIVGITSSDIRERQVKAGDTTNLPHEISRLVDKKLAFKIDVSEYNLKNDYRVYTVLKICDDPAIISELQSFDDNADEDAFSVTADSSAVEAEIDSGTTPNGKRCVQVVDTQIVGDLSSTTKRIRKKPSKFET</sequence>
<name>A0ACB8YMC5_9ASTR</name>
<reference evidence="2" key="1">
    <citation type="journal article" date="2022" name="Mol. Ecol. Resour.">
        <title>The genomes of chicory, endive, great burdock and yacon provide insights into Asteraceae palaeo-polyploidization history and plant inulin production.</title>
        <authorList>
            <person name="Fan W."/>
            <person name="Wang S."/>
            <person name="Wang H."/>
            <person name="Wang A."/>
            <person name="Jiang F."/>
            <person name="Liu H."/>
            <person name="Zhao H."/>
            <person name="Xu D."/>
            <person name="Zhang Y."/>
        </authorList>
    </citation>
    <scope>NUCLEOTIDE SEQUENCE [LARGE SCALE GENOMIC DNA]</scope>
    <source>
        <strain evidence="2">cv. Yunnan</strain>
    </source>
</reference>
<evidence type="ECO:0000313" key="1">
    <source>
        <dbReference type="EMBL" id="KAI3686909.1"/>
    </source>
</evidence>
<keyword evidence="2" id="KW-1185">Reference proteome</keyword>
<dbReference type="EMBL" id="CM042044">
    <property type="protein sequence ID" value="KAI3686909.1"/>
    <property type="molecule type" value="Genomic_DNA"/>
</dbReference>